<proteinExistence type="predicted"/>
<dbReference type="SUPFAM" id="SSF48371">
    <property type="entry name" value="ARM repeat"/>
    <property type="match status" value="1"/>
</dbReference>
<feature type="region of interest" description="Disordered" evidence="1">
    <location>
        <begin position="48"/>
        <end position="79"/>
    </location>
</feature>
<dbReference type="InterPro" id="IPR003890">
    <property type="entry name" value="MIF4G-like_typ-3"/>
</dbReference>
<dbReference type="PANTHER" id="PTHR23253:SF79">
    <property type="entry name" value="EUKARYOTIC TRANSLATION INITIATION FACTOR 4G-LIKE PROTEIN"/>
    <property type="match status" value="1"/>
</dbReference>
<evidence type="ECO:0000259" key="2">
    <source>
        <dbReference type="Pfam" id="PF02854"/>
    </source>
</evidence>
<comment type="caution">
    <text evidence="3">The sequence shown here is derived from an EMBL/GenBank/DDBJ whole genome shotgun (WGS) entry which is preliminary data.</text>
</comment>
<dbReference type="Pfam" id="PF02854">
    <property type="entry name" value="MIF4G"/>
    <property type="match status" value="1"/>
</dbReference>
<dbReference type="Gramene" id="rna44611">
    <property type="protein sequence ID" value="RHN38653.1"/>
    <property type="gene ID" value="gene44611"/>
</dbReference>
<evidence type="ECO:0000313" key="3">
    <source>
        <dbReference type="EMBL" id="RHN38653.1"/>
    </source>
</evidence>
<reference evidence="4" key="1">
    <citation type="journal article" date="2018" name="Nat. Plants">
        <title>Whole-genome landscape of Medicago truncatula symbiotic genes.</title>
        <authorList>
            <person name="Pecrix Y."/>
            <person name="Staton S.E."/>
            <person name="Sallet E."/>
            <person name="Lelandais-Briere C."/>
            <person name="Moreau S."/>
            <person name="Carrere S."/>
            <person name="Blein T."/>
            <person name="Jardinaud M.F."/>
            <person name="Latrasse D."/>
            <person name="Zouine M."/>
            <person name="Zahm M."/>
            <person name="Kreplak J."/>
            <person name="Mayjonade B."/>
            <person name="Satge C."/>
            <person name="Perez M."/>
            <person name="Cauet S."/>
            <person name="Marande W."/>
            <person name="Chantry-Darmon C."/>
            <person name="Lopez-Roques C."/>
            <person name="Bouchez O."/>
            <person name="Berard A."/>
            <person name="Debelle F."/>
            <person name="Munos S."/>
            <person name="Bendahmane A."/>
            <person name="Berges H."/>
            <person name="Niebel A."/>
            <person name="Buitink J."/>
            <person name="Frugier F."/>
            <person name="Benhamed M."/>
            <person name="Crespi M."/>
            <person name="Gouzy J."/>
            <person name="Gamas P."/>
        </authorList>
    </citation>
    <scope>NUCLEOTIDE SEQUENCE [LARGE SCALE GENOMIC DNA]</scope>
    <source>
        <strain evidence="4">cv. Jemalong A17</strain>
    </source>
</reference>
<dbReference type="GO" id="GO:0003723">
    <property type="term" value="F:RNA binding"/>
    <property type="evidence" value="ECO:0007669"/>
    <property type="project" value="InterPro"/>
</dbReference>
<dbReference type="InterPro" id="IPR016024">
    <property type="entry name" value="ARM-type_fold"/>
</dbReference>
<accession>A0A396GCT4</accession>
<sequence length="171" mass="20099">MEPIFCEMYANFCSHLAYQLPDLSVDNEKITFKRLLLNKCQKEFERGEREIEEDNKVDEAEGEVELSNEEREQRRTKARRRMSGNIRFIGELYKKKMLTERIIHECIKKLPGLCQDPDEKDVEALCKLMSSIGEMIDHPKAKEHMDVYFESLKILSNNMDLSSRMASNEES</sequence>
<dbReference type="EMBL" id="PSQE01000008">
    <property type="protein sequence ID" value="RHN38653.1"/>
    <property type="molecule type" value="Genomic_DNA"/>
</dbReference>
<organism evidence="3 4">
    <name type="scientific">Medicago truncatula</name>
    <name type="common">Barrel medic</name>
    <name type="synonym">Medicago tribuloides</name>
    <dbReference type="NCBI Taxonomy" id="3880"/>
    <lineage>
        <taxon>Eukaryota</taxon>
        <taxon>Viridiplantae</taxon>
        <taxon>Streptophyta</taxon>
        <taxon>Embryophyta</taxon>
        <taxon>Tracheophyta</taxon>
        <taxon>Spermatophyta</taxon>
        <taxon>Magnoliopsida</taxon>
        <taxon>eudicotyledons</taxon>
        <taxon>Gunneridae</taxon>
        <taxon>Pentapetalae</taxon>
        <taxon>rosids</taxon>
        <taxon>fabids</taxon>
        <taxon>Fabales</taxon>
        <taxon>Fabaceae</taxon>
        <taxon>Papilionoideae</taxon>
        <taxon>50 kb inversion clade</taxon>
        <taxon>NPAAA clade</taxon>
        <taxon>Hologalegina</taxon>
        <taxon>IRL clade</taxon>
        <taxon>Trifolieae</taxon>
        <taxon>Medicago</taxon>
    </lineage>
</organism>
<evidence type="ECO:0000313" key="4">
    <source>
        <dbReference type="Proteomes" id="UP000265566"/>
    </source>
</evidence>
<dbReference type="AlphaFoldDB" id="A0A396GCT4"/>
<name>A0A396GCT4_MEDTR</name>
<feature type="compositionally biased region" description="Acidic residues" evidence="1">
    <location>
        <begin position="50"/>
        <end position="67"/>
    </location>
</feature>
<dbReference type="Gene3D" id="1.25.40.180">
    <property type="match status" value="1"/>
</dbReference>
<feature type="domain" description="MIF4G" evidence="2">
    <location>
        <begin position="2"/>
        <end position="165"/>
    </location>
</feature>
<gene>
    <name evidence="3" type="ORF">MtrunA17_Chr8g0335521</name>
</gene>
<protein>
    <recommendedName>
        <fullName evidence="2">MIF4G domain-containing protein</fullName>
    </recommendedName>
</protein>
<dbReference type="PANTHER" id="PTHR23253">
    <property type="entry name" value="EUKARYOTIC TRANSLATION INITIATION FACTOR 4 GAMMA"/>
    <property type="match status" value="1"/>
</dbReference>
<evidence type="ECO:0000256" key="1">
    <source>
        <dbReference type="SAM" id="MobiDB-lite"/>
    </source>
</evidence>
<dbReference type="Proteomes" id="UP000265566">
    <property type="component" value="Chromosome 8"/>
</dbReference>